<dbReference type="InterPro" id="IPR000866">
    <property type="entry name" value="AhpC/TSA"/>
</dbReference>
<proteinExistence type="inferred from homology"/>
<comment type="function">
    <text evidence="1">Thiol-specific peroxidase that catalyzes the reduction of hydrogen peroxide and organic hydroperoxides to water and alcohols, respectively. Plays a role in cell protection against oxidative stress by detoxifying peroxides and as sensor of hydrogen peroxide-mediated signaling events.</text>
</comment>
<dbReference type="PROSITE" id="PS51352">
    <property type="entry name" value="THIOREDOXIN_2"/>
    <property type="match status" value="1"/>
</dbReference>
<evidence type="ECO:0000256" key="3">
    <source>
        <dbReference type="ARBA" id="ARBA00022559"/>
    </source>
</evidence>
<accession>A0A975IZC9</accession>
<evidence type="ECO:0000256" key="6">
    <source>
        <dbReference type="ARBA" id="ARBA00023157"/>
    </source>
</evidence>
<evidence type="ECO:0000256" key="9">
    <source>
        <dbReference type="ARBA" id="ARBA00038489"/>
    </source>
</evidence>
<dbReference type="RefSeq" id="WP_211631198.1">
    <property type="nucleotide sequence ID" value="NZ_CP073100.1"/>
</dbReference>
<dbReference type="Pfam" id="PF00578">
    <property type="entry name" value="AhpC-TSA"/>
    <property type="match status" value="1"/>
</dbReference>
<dbReference type="InterPro" id="IPR013766">
    <property type="entry name" value="Thioredoxin_domain"/>
</dbReference>
<keyword evidence="14" id="KW-1185">Reference proteome</keyword>
<sequence length="171" mass="18335">MASESTVSRILDGIGRWFSSAGEALPLGARIPSVTVPDDSGTAVNLSGMGATGWLLVYFYPRADTPGCTKQACSLRDSYADLLDLGAHVYGASLDSVERQKEFRAKHHLPFPLLADTEAELAEAFGVPHSFGFTRRQAFLFKDGVLVWRDLSAATEQQAADALSAIRSANA</sequence>
<dbReference type="InterPro" id="IPR050924">
    <property type="entry name" value="Peroxiredoxin_BCP/PrxQ"/>
</dbReference>
<dbReference type="GO" id="GO:0045454">
    <property type="term" value="P:cell redox homeostasis"/>
    <property type="evidence" value="ECO:0007669"/>
    <property type="project" value="TreeGrafter"/>
</dbReference>
<evidence type="ECO:0000313" key="13">
    <source>
        <dbReference type="EMBL" id="QUE51059.1"/>
    </source>
</evidence>
<evidence type="ECO:0000256" key="1">
    <source>
        <dbReference type="ARBA" id="ARBA00003330"/>
    </source>
</evidence>
<organism evidence="13 14">
    <name type="scientific">Luteolibacter ambystomatis</name>
    <dbReference type="NCBI Taxonomy" id="2824561"/>
    <lineage>
        <taxon>Bacteria</taxon>
        <taxon>Pseudomonadati</taxon>
        <taxon>Verrucomicrobiota</taxon>
        <taxon>Verrucomicrobiia</taxon>
        <taxon>Verrucomicrobiales</taxon>
        <taxon>Verrucomicrobiaceae</taxon>
        <taxon>Luteolibacter</taxon>
    </lineage>
</organism>
<dbReference type="PANTHER" id="PTHR42801">
    <property type="entry name" value="THIOREDOXIN-DEPENDENT PEROXIDE REDUCTASE"/>
    <property type="match status" value="1"/>
</dbReference>
<reference evidence="13" key="1">
    <citation type="submission" date="2021-04" db="EMBL/GenBank/DDBJ databases">
        <title>Luteolibacter sp. 32A isolated from the skin of an Anderson's salamander (Ambystoma andersonii).</title>
        <authorList>
            <person name="Spergser J."/>
            <person name="Busse H.-J."/>
        </authorList>
    </citation>
    <scope>NUCLEOTIDE SEQUENCE</scope>
    <source>
        <strain evidence="13">32A</strain>
    </source>
</reference>
<dbReference type="EMBL" id="CP073100">
    <property type="protein sequence ID" value="QUE51059.1"/>
    <property type="molecule type" value="Genomic_DNA"/>
</dbReference>
<evidence type="ECO:0000256" key="8">
    <source>
        <dbReference type="ARBA" id="ARBA00032824"/>
    </source>
</evidence>
<keyword evidence="7" id="KW-0676">Redox-active center</keyword>
<evidence type="ECO:0000259" key="12">
    <source>
        <dbReference type="PROSITE" id="PS51352"/>
    </source>
</evidence>
<gene>
    <name evidence="13" type="ORF">KBB96_19655</name>
</gene>
<evidence type="ECO:0000256" key="7">
    <source>
        <dbReference type="ARBA" id="ARBA00023284"/>
    </source>
</evidence>
<dbReference type="EC" id="1.11.1.24" evidence="2"/>
<dbReference type="GO" id="GO:0034599">
    <property type="term" value="P:cellular response to oxidative stress"/>
    <property type="evidence" value="ECO:0007669"/>
    <property type="project" value="TreeGrafter"/>
</dbReference>
<evidence type="ECO:0000313" key="14">
    <source>
        <dbReference type="Proteomes" id="UP000676169"/>
    </source>
</evidence>
<evidence type="ECO:0000256" key="2">
    <source>
        <dbReference type="ARBA" id="ARBA00013017"/>
    </source>
</evidence>
<name>A0A975IZC9_9BACT</name>
<comment type="catalytic activity">
    <reaction evidence="11">
        <text>a hydroperoxide + [thioredoxin]-dithiol = an alcohol + [thioredoxin]-disulfide + H2O</text>
        <dbReference type="Rhea" id="RHEA:62620"/>
        <dbReference type="Rhea" id="RHEA-COMP:10698"/>
        <dbReference type="Rhea" id="RHEA-COMP:10700"/>
        <dbReference type="ChEBI" id="CHEBI:15377"/>
        <dbReference type="ChEBI" id="CHEBI:29950"/>
        <dbReference type="ChEBI" id="CHEBI:30879"/>
        <dbReference type="ChEBI" id="CHEBI:35924"/>
        <dbReference type="ChEBI" id="CHEBI:50058"/>
        <dbReference type="EC" id="1.11.1.24"/>
    </reaction>
</comment>
<evidence type="ECO:0000256" key="10">
    <source>
        <dbReference type="ARBA" id="ARBA00042639"/>
    </source>
</evidence>
<dbReference type="KEGG" id="lamb:KBB96_19655"/>
<keyword evidence="4" id="KW-0049">Antioxidant</keyword>
<dbReference type="SUPFAM" id="SSF52833">
    <property type="entry name" value="Thioredoxin-like"/>
    <property type="match status" value="1"/>
</dbReference>
<comment type="similarity">
    <text evidence="9">Belongs to the peroxiredoxin family. BCP/PrxQ subfamily.</text>
</comment>
<dbReference type="PANTHER" id="PTHR42801:SF21">
    <property type="entry name" value="BCPB PROTEIN"/>
    <property type="match status" value="1"/>
</dbReference>
<dbReference type="Gene3D" id="3.40.30.10">
    <property type="entry name" value="Glutaredoxin"/>
    <property type="match status" value="1"/>
</dbReference>
<dbReference type="GO" id="GO:0005737">
    <property type="term" value="C:cytoplasm"/>
    <property type="evidence" value="ECO:0007669"/>
    <property type="project" value="TreeGrafter"/>
</dbReference>
<protein>
    <recommendedName>
        <fullName evidence="2">thioredoxin-dependent peroxiredoxin</fullName>
        <ecNumber evidence="2">1.11.1.24</ecNumber>
    </recommendedName>
    <alternativeName>
        <fullName evidence="8">Thioredoxin peroxidase</fullName>
    </alternativeName>
    <alternativeName>
        <fullName evidence="10">Thioredoxin-dependent peroxiredoxin Bcp</fullName>
    </alternativeName>
</protein>
<dbReference type="InterPro" id="IPR036249">
    <property type="entry name" value="Thioredoxin-like_sf"/>
</dbReference>
<dbReference type="Proteomes" id="UP000676169">
    <property type="component" value="Chromosome"/>
</dbReference>
<dbReference type="AlphaFoldDB" id="A0A975IZC9"/>
<evidence type="ECO:0000256" key="11">
    <source>
        <dbReference type="ARBA" id="ARBA00049091"/>
    </source>
</evidence>
<dbReference type="GO" id="GO:0008379">
    <property type="term" value="F:thioredoxin peroxidase activity"/>
    <property type="evidence" value="ECO:0007669"/>
    <property type="project" value="TreeGrafter"/>
</dbReference>
<dbReference type="CDD" id="cd03017">
    <property type="entry name" value="PRX_BCP"/>
    <property type="match status" value="1"/>
</dbReference>
<keyword evidence="6" id="KW-1015">Disulfide bond</keyword>
<evidence type="ECO:0000256" key="5">
    <source>
        <dbReference type="ARBA" id="ARBA00023002"/>
    </source>
</evidence>
<keyword evidence="5" id="KW-0560">Oxidoreductase</keyword>
<keyword evidence="3" id="KW-0575">Peroxidase</keyword>
<feature type="domain" description="Thioredoxin" evidence="12">
    <location>
        <begin position="25"/>
        <end position="171"/>
    </location>
</feature>
<evidence type="ECO:0000256" key="4">
    <source>
        <dbReference type="ARBA" id="ARBA00022862"/>
    </source>
</evidence>